<reference evidence="1 2" key="1">
    <citation type="submission" date="2019-05" db="EMBL/GenBank/DDBJ databases">
        <title>Panacibacter sp. strain 17mud1-8 Genome sequencing and assembly.</title>
        <authorList>
            <person name="Chhetri G."/>
        </authorList>
    </citation>
    <scope>NUCLEOTIDE SEQUENCE [LARGE SCALE GENOMIC DNA]</scope>
    <source>
        <strain evidence="1 2">17mud1-8</strain>
    </source>
</reference>
<organism evidence="1 2">
    <name type="scientific">Ilyomonas limi</name>
    <dbReference type="NCBI Taxonomy" id="2575867"/>
    <lineage>
        <taxon>Bacteria</taxon>
        <taxon>Pseudomonadati</taxon>
        <taxon>Bacteroidota</taxon>
        <taxon>Chitinophagia</taxon>
        <taxon>Chitinophagales</taxon>
        <taxon>Chitinophagaceae</taxon>
        <taxon>Ilyomonas</taxon>
    </lineage>
</organism>
<evidence type="ECO:0000313" key="1">
    <source>
        <dbReference type="EMBL" id="TKK65219.1"/>
    </source>
</evidence>
<gene>
    <name evidence="1" type="ORF">FC093_20590</name>
</gene>
<name>A0A4U3KTZ5_9BACT</name>
<accession>A0A4U3KTZ5</accession>
<keyword evidence="2" id="KW-1185">Reference proteome</keyword>
<dbReference type="InterPro" id="IPR021457">
    <property type="entry name" value="DUF3108"/>
</dbReference>
<dbReference type="AlphaFoldDB" id="A0A4U3KTZ5"/>
<dbReference type="Proteomes" id="UP000305848">
    <property type="component" value="Unassembled WGS sequence"/>
</dbReference>
<dbReference type="OrthoDB" id="9808473at2"/>
<evidence type="ECO:0000313" key="2">
    <source>
        <dbReference type="Proteomes" id="UP000305848"/>
    </source>
</evidence>
<dbReference type="Pfam" id="PF11306">
    <property type="entry name" value="DUF3108"/>
    <property type="match status" value="1"/>
</dbReference>
<comment type="caution">
    <text evidence="1">The sequence shown here is derived from an EMBL/GenBank/DDBJ whole genome shotgun (WGS) entry which is preliminary data.</text>
</comment>
<dbReference type="RefSeq" id="WP_137263704.1">
    <property type="nucleotide sequence ID" value="NZ_SZQL01000023.1"/>
</dbReference>
<proteinExistence type="predicted"/>
<sequence length="264" mass="30162">MKKFVFILLLTTFTFGKLSAGDDFCGVRNTAFKAGENITFTVFYSVAGIYVNAGTANFITSIERLNNKPVYHVVGTGTSNSSYDWIFKVRDRYETYFDTSTLQPVKFIRKVDEGGYTKYENVTFNQKTNTAISAKGVFNVPNCVQDVLSSIYYARNINFEGMKVGDKIPFNLFLDNQVYNIYIRYLGKETVRTKYGKFRTIKFKPLLVQGTIFTGGEKMTVWVSDDANHIPLRIESPINVGSVKVDAMQWRNLRYPLTSLISWR</sequence>
<protein>
    <submittedName>
        <fullName evidence="1">DUF3108 domain-containing protein</fullName>
    </submittedName>
</protein>
<dbReference type="EMBL" id="SZQL01000023">
    <property type="protein sequence ID" value="TKK65219.1"/>
    <property type="molecule type" value="Genomic_DNA"/>
</dbReference>